<evidence type="ECO:0000313" key="2">
    <source>
        <dbReference type="Proteomes" id="UP001168877"/>
    </source>
</evidence>
<reference evidence="1" key="2">
    <citation type="submission" date="2023-06" db="EMBL/GenBank/DDBJ databases">
        <authorList>
            <person name="Swenson N.G."/>
            <person name="Wegrzyn J.L."/>
            <person name="Mcevoy S.L."/>
        </authorList>
    </citation>
    <scope>NUCLEOTIDE SEQUENCE</scope>
    <source>
        <strain evidence="1">NS2018</strain>
        <tissue evidence="1">Leaf</tissue>
    </source>
</reference>
<evidence type="ECO:0000313" key="1">
    <source>
        <dbReference type="EMBL" id="KAK0579721.1"/>
    </source>
</evidence>
<dbReference type="Proteomes" id="UP001168877">
    <property type="component" value="Unassembled WGS sequence"/>
</dbReference>
<keyword evidence="2" id="KW-1185">Reference proteome</keyword>
<proteinExistence type="predicted"/>
<dbReference type="EMBL" id="JAUESC010000385">
    <property type="protein sequence ID" value="KAK0579721.1"/>
    <property type="molecule type" value="Genomic_DNA"/>
</dbReference>
<organism evidence="1 2">
    <name type="scientific">Acer saccharum</name>
    <name type="common">Sugar maple</name>
    <dbReference type="NCBI Taxonomy" id="4024"/>
    <lineage>
        <taxon>Eukaryota</taxon>
        <taxon>Viridiplantae</taxon>
        <taxon>Streptophyta</taxon>
        <taxon>Embryophyta</taxon>
        <taxon>Tracheophyta</taxon>
        <taxon>Spermatophyta</taxon>
        <taxon>Magnoliopsida</taxon>
        <taxon>eudicotyledons</taxon>
        <taxon>Gunneridae</taxon>
        <taxon>Pentapetalae</taxon>
        <taxon>rosids</taxon>
        <taxon>malvids</taxon>
        <taxon>Sapindales</taxon>
        <taxon>Sapindaceae</taxon>
        <taxon>Hippocastanoideae</taxon>
        <taxon>Acereae</taxon>
        <taxon>Acer</taxon>
    </lineage>
</organism>
<name>A0AA39RRF7_ACESA</name>
<dbReference type="PANTHER" id="PTHR34287">
    <property type="entry name" value="OS06G0551500 PROTEIN-RELATED"/>
    <property type="match status" value="1"/>
</dbReference>
<sequence length="144" mass="16278">MSNSEISSSSTCSSFSPSILLPGSNNLSPNHHHKKIQLVSRSVSDRLLHKFFDATEFDFDHQQSGLWSPPVRRSSFMNSNGTIFTEQEMLKKLRTVVDARSSSSSSRRRHHVCFNEAHCFMFLKGSKEICNVKLVVTGNVFIRS</sequence>
<gene>
    <name evidence="1" type="ORF">LWI29_030374</name>
</gene>
<protein>
    <submittedName>
        <fullName evidence="1">Uncharacterized protein</fullName>
    </submittedName>
</protein>
<comment type="caution">
    <text evidence="1">The sequence shown here is derived from an EMBL/GenBank/DDBJ whole genome shotgun (WGS) entry which is preliminary data.</text>
</comment>
<dbReference type="PANTHER" id="PTHR34287:SF2">
    <property type="match status" value="1"/>
</dbReference>
<accession>A0AA39RRF7</accession>
<reference evidence="1" key="1">
    <citation type="journal article" date="2022" name="Plant J.">
        <title>Strategies of tolerance reflected in two North American maple genomes.</title>
        <authorList>
            <person name="McEvoy S.L."/>
            <person name="Sezen U.U."/>
            <person name="Trouern-Trend A."/>
            <person name="McMahon S.M."/>
            <person name="Schaberg P.G."/>
            <person name="Yang J."/>
            <person name="Wegrzyn J.L."/>
            <person name="Swenson N.G."/>
        </authorList>
    </citation>
    <scope>NUCLEOTIDE SEQUENCE</scope>
    <source>
        <strain evidence="1">NS2018</strain>
    </source>
</reference>
<dbReference type="AlphaFoldDB" id="A0AA39RRF7"/>